<dbReference type="EMBL" id="CP097505">
    <property type="protein sequence ID" value="URD92813.1"/>
    <property type="molecule type" value="Genomic_DNA"/>
</dbReference>
<gene>
    <name evidence="3" type="ORF">MUK42_01827</name>
</gene>
<feature type="domain" description="DUF4378" evidence="2">
    <location>
        <begin position="716"/>
        <end position="868"/>
    </location>
</feature>
<dbReference type="Pfam" id="PF14309">
    <property type="entry name" value="DUF4378"/>
    <property type="match status" value="1"/>
</dbReference>
<dbReference type="OrthoDB" id="758104at2759"/>
<proteinExistence type="predicted"/>
<evidence type="ECO:0000256" key="1">
    <source>
        <dbReference type="SAM" id="MobiDB-lite"/>
    </source>
</evidence>
<dbReference type="InterPro" id="IPR044257">
    <property type="entry name" value="TRM32-like"/>
</dbReference>
<evidence type="ECO:0000259" key="2">
    <source>
        <dbReference type="Pfam" id="PF14309"/>
    </source>
</evidence>
<organism evidence="3 4">
    <name type="scientific">Musa troglodytarum</name>
    <name type="common">fe'i banana</name>
    <dbReference type="NCBI Taxonomy" id="320322"/>
    <lineage>
        <taxon>Eukaryota</taxon>
        <taxon>Viridiplantae</taxon>
        <taxon>Streptophyta</taxon>
        <taxon>Embryophyta</taxon>
        <taxon>Tracheophyta</taxon>
        <taxon>Spermatophyta</taxon>
        <taxon>Magnoliopsida</taxon>
        <taxon>Liliopsida</taxon>
        <taxon>Zingiberales</taxon>
        <taxon>Musaceae</taxon>
        <taxon>Musa</taxon>
    </lineage>
</organism>
<protein>
    <recommendedName>
        <fullName evidence="2">DUF4378 domain-containing protein</fullName>
    </recommendedName>
</protein>
<feature type="region of interest" description="Disordered" evidence="1">
    <location>
        <begin position="261"/>
        <end position="285"/>
    </location>
</feature>
<name>A0A9E7FC88_9LILI</name>
<accession>A0A9E7FC88</accession>
<dbReference type="InterPro" id="IPR025486">
    <property type="entry name" value="DUF4378"/>
</dbReference>
<dbReference type="AlphaFoldDB" id="A0A9E7FC88"/>
<evidence type="ECO:0000313" key="3">
    <source>
        <dbReference type="EMBL" id="URD92813.1"/>
    </source>
</evidence>
<dbReference type="PANTHER" id="PTHR47071">
    <property type="entry name" value="PROTEIN TRM32"/>
    <property type="match status" value="1"/>
</dbReference>
<keyword evidence="4" id="KW-1185">Reference proteome</keyword>
<evidence type="ECO:0000313" key="4">
    <source>
        <dbReference type="Proteomes" id="UP001055439"/>
    </source>
</evidence>
<dbReference type="Proteomes" id="UP001055439">
    <property type="component" value="Chromosome 3"/>
</dbReference>
<dbReference type="PANTHER" id="PTHR47071:SF9">
    <property type="entry name" value="TRM32-LIKE PROTEIN (DUF3741)"/>
    <property type="match status" value="1"/>
</dbReference>
<reference evidence="3" key="1">
    <citation type="submission" date="2022-05" db="EMBL/GenBank/DDBJ databases">
        <title>The Musa troglodytarum L. genome provides insights into the mechanism of non-climacteric behaviour and enrichment of carotenoids.</title>
        <authorList>
            <person name="Wang J."/>
        </authorList>
    </citation>
    <scope>NUCLEOTIDE SEQUENCE</scope>
    <source>
        <tissue evidence="3">Leaf</tissue>
    </source>
</reference>
<sequence>MEGLLQHQNSTASFQKNYKSCMWDWLRIFDLHNRLSVKRLLEDDAHGSRRHVRRVKIPEVHVPLSVDEHDNLDDETKLLIVNKGNQTKKSSGKALVRALIFKKMFRKHNQKQKMLPVKPRLMRTVSIHHLECSDYVLPVEMASQKSDSSESHEHDQLLPANKKHQVCGTIKHVNHVGHTELTRSTEKQANLVEKLCKTQDAFSKQMESSEELGRDVFQSNDFITTKEFINEQGESFLEIIEEPDILLENYLQDLHRSSSERSLMKSGSSPMVGLSAKRHNKSPNDHHLVNQEVKSLVQKSEPAVVDMHNAYYNSEFSPRSFHKHAKQGDHGTLLSHSRTVKKKLKDVFNENKKEHLHISMDGLLHKIPYGHTASGNVMKENLFRSASARHFKESIEDNVSIPRKAHPHQSFGRSRSLTESSYKYSHVFESILTSESRRLQENLTSTDMDFGLQDQTAQKVFEKTHSNPEFNSFHCKEVPNEPLHGALLSEVATSNPLSGDEAIDIHTPAEPESGDSPLNVKESIEPGVILEQTLDVHASGKIYGGLELPLITSKLTETETCRVSCPLKENTGYIPLPKELSVDQQESHIELHQSEEVHEVSDSPQMGGSHVVHGHTLEVDSNDESTKPSPTSVFQLNSEDYLLKPAKHEYSEDSETEPRNLHSEEVDLLAKTHNLSVFKVSDEMDPAESNFGKKQLEAFANVGKFHIQLDQKDEADFNYVRDVLRKSGFNGFEFVGAQHFPNQLVGPLLSDGHEVASYDSDDLSLEHQLLFDLIDEILLEISEKYSTGSWFSRFDPDTRTLPVEHNILDEVWRKISPHLSSQTQPSHMHEHVVARDYTKNDGWLNLRQDAVCLGVELEDLLLDGLLDELILDCDDISGYYSVFS</sequence>